<sequence>MADRRATNKYYPPEWDPSKGSINTFVGQHPLRDRARKLKTEGILVVRFEMPYNIWCGGCHQHIGKGVRFNAEKKQAGNYYSTKIWNFGMKCHLCSHRIEIETDPKNHDYIIKVGADRKTETWDSAETGIIQLEGEEHAQKMAEDPFFRLENSAKDVEKAKEKVPQLEDLIEFAKSRSDTREMSSMLRADFRKKRKELEDMDRQGKAIGLPMPLLPVSETDREEAKEVVFRKDKNALVQDLKKRRLQVASASIFGNDKNNQLKKTKINLLSSAQKNQQPLLSLLKPSRTVVDSQKKGLKVLSNTKT</sequence>
<dbReference type="InterPro" id="IPR007590">
    <property type="entry name" value="Saf4/Yju2"/>
</dbReference>
<dbReference type="GO" id="GO:0005684">
    <property type="term" value="C:U2-type spliceosomal complex"/>
    <property type="evidence" value="ECO:0007669"/>
    <property type="project" value="TreeGrafter"/>
</dbReference>
<reference evidence="3 4" key="1">
    <citation type="journal article" date="2018" name="Genome Biol. Evol.">
        <title>Multiple Roots of Fruiting Body Formation in Amoebozoa.</title>
        <authorList>
            <person name="Hillmann F."/>
            <person name="Forbes G."/>
            <person name="Novohradska S."/>
            <person name="Ferling I."/>
            <person name="Riege K."/>
            <person name="Groth M."/>
            <person name="Westermann M."/>
            <person name="Marz M."/>
            <person name="Spaller T."/>
            <person name="Winckler T."/>
            <person name="Schaap P."/>
            <person name="Glockner G."/>
        </authorList>
    </citation>
    <scope>NUCLEOTIDE SEQUENCE [LARGE SCALE GENOMIC DNA]</scope>
    <source>
        <strain evidence="3 4">Jena</strain>
    </source>
</reference>
<dbReference type="InParanoid" id="A0A2P6MM59"/>
<dbReference type="OrthoDB" id="360327at2759"/>
<dbReference type="FunCoup" id="A0A2P6MM59">
    <property type="interactions" value="290"/>
</dbReference>
<comment type="similarity">
    <text evidence="1">Belongs to the CWC16 family.</text>
</comment>
<dbReference type="Pfam" id="PF04502">
    <property type="entry name" value="Saf4_Yju2"/>
    <property type="match status" value="1"/>
</dbReference>
<dbReference type="GO" id="GO:0000398">
    <property type="term" value="P:mRNA splicing, via spliceosome"/>
    <property type="evidence" value="ECO:0007669"/>
    <property type="project" value="InterPro"/>
</dbReference>
<comment type="caution">
    <text evidence="3">The sequence shown here is derived from an EMBL/GenBank/DDBJ whole genome shotgun (WGS) entry which is preliminary data.</text>
</comment>
<protein>
    <submittedName>
        <fullName evidence="3">Coiled-coil domain-containing protein</fullName>
    </submittedName>
</protein>
<evidence type="ECO:0000256" key="2">
    <source>
        <dbReference type="SAM" id="Coils"/>
    </source>
</evidence>
<dbReference type="PANTHER" id="PTHR12111:SF2">
    <property type="entry name" value="SPLICING FACTOR YJU2B-RELATED"/>
    <property type="match status" value="1"/>
</dbReference>
<accession>A0A2P6MM59</accession>
<keyword evidence="4" id="KW-1185">Reference proteome</keyword>
<keyword evidence="2" id="KW-0175">Coiled coil</keyword>
<name>A0A2P6MM59_9EUKA</name>
<evidence type="ECO:0000313" key="3">
    <source>
        <dbReference type="EMBL" id="PRP72783.1"/>
    </source>
</evidence>
<evidence type="ECO:0000313" key="4">
    <source>
        <dbReference type="Proteomes" id="UP000241769"/>
    </source>
</evidence>
<evidence type="ECO:0000256" key="1">
    <source>
        <dbReference type="ARBA" id="ARBA00005595"/>
    </source>
</evidence>
<organism evidence="3 4">
    <name type="scientific">Planoprotostelium fungivorum</name>
    <dbReference type="NCBI Taxonomy" id="1890364"/>
    <lineage>
        <taxon>Eukaryota</taxon>
        <taxon>Amoebozoa</taxon>
        <taxon>Evosea</taxon>
        <taxon>Variosea</taxon>
        <taxon>Cavosteliida</taxon>
        <taxon>Cavosteliaceae</taxon>
        <taxon>Planoprotostelium</taxon>
    </lineage>
</organism>
<dbReference type="AlphaFoldDB" id="A0A2P6MM59"/>
<dbReference type="Proteomes" id="UP000241769">
    <property type="component" value="Unassembled WGS sequence"/>
</dbReference>
<dbReference type="EMBL" id="MDYQ01000812">
    <property type="protein sequence ID" value="PRP72783.1"/>
    <property type="molecule type" value="Genomic_DNA"/>
</dbReference>
<dbReference type="PANTHER" id="PTHR12111">
    <property type="entry name" value="SPLICING FACTOR YJU2"/>
    <property type="match status" value="1"/>
</dbReference>
<gene>
    <name evidence="3" type="ORF">PROFUN_07683</name>
</gene>
<dbReference type="GO" id="GO:0071014">
    <property type="term" value="C:post-mRNA release spliceosomal complex"/>
    <property type="evidence" value="ECO:0007669"/>
    <property type="project" value="TreeGrafter"/>
</dbReference>
<feature type="coiled-coil region" evidence="2">
    <location>
        <begin position="149"/>
        <end position="176"/>
    </location>
</feature>
<proteinExistence type="inferred from homology"/>
<dbReference type="STRING" id="1890364.A0A2P6MM59"/>